<gene>
    <name evidence="1" type="ORF">Lalb_Chr20g0120891</name>
</gene>
<proteinExistence type="predicted"/>
<name>A0A6A4NR31_LUPAL</name>
<evidence type="ECO:0000313" key="1">
    <source>
        <dbReference type="EMBL" id="KAE9591640.1"/>
    </source>
</evidence>
<dbReference type="OrthoDB" id="37730at2759"/>
<evidence type="ECO:0000313" key="2">
    <source>
        <dbReference type="Proteomes" id="UP000447434"/>
    </source>
</evidence>
<protein>
    <submittedName>
        <fullName evidence="1">Putative hem oxygenase-like, multi-helical</fullName>
    </submittedName>
</protein>
<dbReference type="Proteomes" id="UP000447434">
    <property type="component" value="Chromosome 20"/>
</dbReference>
<keyword evidence="2" id="KW-1185">Reference proteome</keyword>
<dbReference type="InterPro" id="IPR016084">
    <property type="entry name" value="Haem_Oase-like_multi-hlx"/>
</dbReference>
<dbReference type="Gene3D" id="1.20.910.10">
    <property type="entry name" value="Heme oxygenase-like"/>
    <property type="match status" value="1"/>
</dbReference>
<dbReference type="AlphaFoldDB" id="A0A6A4NR31"/>
<reference evidence="2" key="1">
    <citation type="journal article" date="2020" name="Nat. Commun.">
        <title>Genome sequence of the cluster root forming white lupin.</title>
        <authorList>
            <person name="Hufnagel B."/>
            <person name="Marques A."/>
            <person name="Soriano A."/>
            <person name="Marques L."/>
            <person name="Divol F."/>
            <person name="Doumas P."/>
            <person name="Sallet E."/>
            <person name="Mancinotti D."/>
            <person name="Carrere S."/>
            <person name="Marande W."/>
            <person name="Arribat S."/>
            <person name="Keller J."/>
            <person name="Huneau C."/>
            <person name="Blein T."/>
            <person name="Aime D."/>
            <person name="Laguerre M."/>
            <person name="Taylor J."/>
            <person name="Schubert V."/>
            <person name="Nelson M."/>
            <person name="Geu-Flores F."/>
            <person name="Crespi M."/>
            <person name="Gallardo-Guerrero K."/>
            <person name="Delaux P.-M."/>
            <person name="Salse J."/>
            <person name="Berges H."/>
            <person name="Guyot R."/>
            <person name="Gouzy J."/>
            <person name="Peret B."/>
        </authorList>
    </citation>
    <scope>NUCLEOTIDE SEQUENCE [LARGE SCALE GENOMIC DNA]</scope>
    <source>
        <strain evidence="2">cv. Amiga</strain>
    </source>
</reference>
<dbReference type="SUPFAM" id="SSF48613">
    <property type="entry name" value="Heme oxygenase-like"/>
    <property type="match status" value="1"/>
</dbReference>
<sequence>MQEKAVAEEKKIGMTETWLRKHRLQFIAATRHPMLKSIRDGTINLAFFKTWLVKYNFPSSSLDSICLFLWSFKM</sequence>
<dbReference type="EMBL" id="WOCE01000020">
    <property type="protein sequence ID" value="KAE9591640.1"/>
    <property type="molecule type" value="Genomic_DNA"/>
</dbReference>
<comment type="caution">
    <text evidence="1">The sequence shown here is derived from an EMBL/GenBank/DDBJ whole genome shotgun (WGS) entry which is preliminary data.</text>
</comment>
<accession>A0A6A4NR31</accession>
<organism evidence="1 2">
    <name type="scientific">Lupinus albus</name>
    <name type="common">White lupine</name>
    <name type="synonym">Lupinus termis</name>
    <dbReference type="NCBI Taxonomy" id="3870"/>
    <lineage>
        <taxon>Eukaryota</taxon>
        <taxon>Viridiplantae</taxon>
        <taxon>Streptophyta</taxon>
        <taxon>Embryophyta</taxon>
        <taxon>Tracheophyta</taxon>
        <taxon>Spermatophyta</taxon>
        <taxon>Magnoliopsida</taxon>
        <taxon>eudicotyledons</taxon>
        <taxon>Gunneridae</taxon>
        <taxon>Pentapetalae</taxon>
        <taxon>rosids</taxon>
        <taxon>fabids</taxon>
        <taxon>Fabales</taxon>
        <taxon>Fabaceae</taxon>
        <taxon>Papilionoideae</taxon>
        <taxon>50 kb inversion clade</taxon>
        <taxon>genistoids sensu lato</taxon>
        <taxon>core genistoids</taxon>
        <taxon>Genisteae</taxon>
        <taxon>Lupinus</taxon>
    </lineage>
</organism>